<dbReference type="AlphaFoldDB" id="A0A176WUG5"/>
<reference evidence="3 4" key="1">
    <citation type="submission" date="2016-05" db="EMBL/GenBank/DDBJ databases">
        <authorList>
            <person name="Lavstsen T."/>
            <person name="Jespersen J.S."/>
        </authorList>
    </citation>
    <scope>NUCLEOTIDE SEQUENCE [LARGE SCALE GENOMIC DNA]</scope>
    <source>
        <strain evidence="3 4">KCJ1736</strain>
    </source>
</reference>
<dbReference type="InterPro" id="IPR000182">
    <property type="entry name" value="GNAT_dom"/>
</dbReference>
<dbReference type="EMBL" id="LXPS01000040">
    <property type="protein sequence ID" value="OAE36882.1"/>
    <property type="molecule type" value="Genomic_DNA"/>
</dbReference>
<evidence type="ECO:0000313" key="4">
    <source>
        <dbReference type="Proteomes" id="UP000077098"/>
    </source>
</evidence>
<dbReference type="SUPFAM" id="SSF55729">
    <property type="entry name" value="Acyl-CoA N-acyltransferases (Nat)"/>
    <property type="match status" value="1"/>
</dbReference>
<dbReference type="RefSeq" id="WP_063951513.1">
    <property type="nucleotide sequence ID" value="NZ_LXPS01000040.1"/>
</dbReference>
<evidence type="ECO:0000313" key="3">
    <source>
        <dbReference type="EMBL" id="OAE36882.1"/>
    </source>
</evidence>
<organism evidence="3 4">
    <name type="scientific">Agrobacterium tumefaciens</name>
    <dbReference type="NCBI Taxonomy" id="358"/>
    <lineage>
        <taxon>Bacteria</taxon>
        <taxon>Pseudomonadati</taxon>
        <taxon>Pseudomonadota</taxon>
        <taxon>Alphaproteobacteria</taxon>
        <taxon>Hyphomicrobiales</taxon>
        <taxon>Rhizobiaceae</taxon>
        <taxon>Rhizobium/Agrobacterium group</taxon>
        <taxon>Agrobacterium</taxon>
        <taxon>Agrobacterium tumefaciens complex</taxon>
    </lineage>
</organism>
<protein>
    <submittedName>
        <fullName evidence="3">GCN5 family acetyltransferase</fullName>
    </submittedName>
</protein>
<dbReference type="PROSITE" id="PS51186">
    <property type="entry name" value="GNAT"/>
    <property type="match status" value="1"/>
</dbReference>
<dbReference type="Gene3D" id="3.40.630.30">
    <property type="match status" value="1"/>
</dbReference>
<evidence type="ECO:0000259" key="2">
    <source>
        <dbReference type="PROSITE" id="PS51186"/>
    </source>
</evidence>
<sequence length="210" mass="23858">MQAELLRVDQSRSPEERPRPDRSRSDCPVLLSQRLVLRKPHEEDIDALAHLANNANIATMVSRMPHPYTAKDAADFVRRSKAGEIGKCVYAITRMDNGEFLGCCALEPQEDEKTLEIGYWLGEPYWNHGYMTEAAHALIDMAFRTREIDQIDARCRVTNIPSRRVIQKCGFQFQGSGMVGSLALGGMVPVEWYRLDRKTWVSLKSWGDMG</sequence>
<evidence type="ECO:0000256" key="1">
    <source>
        <dbReference type="SAM" id="MobiDB-lite"/>
    </source>
</evidence>
<feature type="domain" description="N-acetyltransferase" evidence="2">
    <location>
        <begin position="35"/>
        <end position="191"/>
    </location>
</feature>
<feature type="region of interest" description="Disordered" evidence="1">
    <location>
        <begin position="1"/>
        <end position="26"/>
    </location>
</feature>
<dbReference type="Pfam" id="PF13302">
    <property type="entry name" value="Acetyltransf_3"/>
    <property type="match status" value="1"/>
</dbReference>
<feature type="compositionally biased region" description="Basic and acidic residues" evidence="1">
    <location>
        <begin position="1"/>
        <end position="25"/>
    </location>
</feature>
<name>A0A176WUG5_AGRTU</name>
<dbReference type="InterPro" id="IPR051531">
    <property type="entry name" value="N-acetyltransferase"/>
</dbReference>
<comment type="caution">
    <text evidence="3">The sequence shown here is derived from an EMBL/GenBank/DDBJ whole genome shotgun (WGS) entry which is preliminary data.</text>
</comment>
<dbReference type="GO" id="GO:0016747">
    <property type="term" value="F:acyltransferase activity, transferring groups other than amino-acyl groups"/>
    <property type="evidence" value="ECO:0007669"/>
    <property type="project" value="InterPro"/>
</dbReference>
<dbReference type="Proteomes" id="UP000077098">
    <property type="component" value="Unassembled WGS sequence"/>
</dbReference>
<dbReference type="PANTHER" id="PTHR43792">
    <property type="entry name" value="GNAT FAMILY, PUTATIVE (AFU_ORTHOLOGUE AFUA_3G00765)-RELATED-RELATED"/>
    <property type="match status" value="1"/>
</dbReference>
<keyword evidence="3" id="KW-0808">Transferase</keyword>
<gene>
    <name evidence="3" type="ORF">A7J57_11555</name>
</gene>
<accession>A0A176WUG5</accession>
<dbReference type="InterPro" id="IPR016181">
    <property type="entry name" value="Acyl_CoA_acyltransferase"/>
</dbReference>
<proteinExistence type="predicted"/>